<protein>
    <submittedName>
        <fullName evidence="1">Ubiquitin-associated and SH3 domain-containing protein B</fullName>
    </submittedName>
</protein>
<dbReference type="EMBL" id="CM037625">
    <property type="protein sequence ID" value="KAH7997778.1"/>
    <property type="molecule type" value="Genomic_DNA"/>
</dbReference>
<proteinExistence type="predicted"/>
<name>A0ACB8EYH2_9SAUR</name>
<gene>
    <name evidence="1" type="primary">UBASH3B_2</name>
    <name evidence="1" type="ORF">K3G42_007975</name>
</gene>
<evidence type="ECO:0000313" key="1">
    <source>
        <dbReference type="EMBL" id="KAH7997778.1"/>
    </source>
</evidence>
<keyword evidence="2" id="KW-1185">Reference proteome</keyword>
<dbReference type="Proteomes" id="UP000827872">
    <property type="component" value="Linkage Group LG12"/>
</dbReference>
<sequence length="77" mass="8613">MIAARSPLCSPPPPAMAAKEDLYGKVTPRRNRQLRAATVKHGSSLDILLSMGFPKARAIKITIEKKTWLYYMRQAVT</sequence>
<organism evidence="1 2">
    <name type="scientific">Sphaerodactylus townsendi</name>
    <dbReference type="NCBI Taxonomy" id="933632"/>
    <lineage>
        <taxon>Eukaryota</taxon>
        <taxon>Metazoa</taxon>
        <taxon>Chordata</taxon>
        <taxon>Craniata</taxon>
        <taxon>Vertebrata</taxon>
        <taxon>Euteleostomi</taxon>
        <taxon>Lepidosauria</taxon>
        <taxon>Squamata</taxon>
        <taxon>Bifurcata</taxon>
        <taxon>Gekkota</taxon>
        <taxon>Sphaerodactylidae</taxon>
        <taxon>Sphaerodactylus</taxon>
    </lineage>
</organism>
<comment type="caution">
    <text evidence="1">The sequence shown here is derived from an EMBL/GenBank/DDBJ whole genome shotgun (WGS) entry which is preliminary data.</text>
</comment>
<reference evidence="1" key="1">
    <citation type="submission" date="2021-08" db="EMBL/GenBank/DDBJ databases">
        <title>The first chromosome-level gecko genome reveals the dynamic sex chromosomes of Neotropical dwarf geckos (Sphaerodactylidae: Sphaerodactylus).</title>
        <authorList>
            <person name="Pinto B.J."/>
            <person name="Keating S.E."/>
            <person name="Gamble T."/>
        </authorList>
    </citation>
    <scope>NUCLEOTIDE SEQUENCE</scope>
    <source>
        <strain evidence="1">TG3544</strain>
    </source>
</reference>
<accession>A0ACB8EYH2</accession>
<evidence type="ECO:0000313" key="2">
    <source>
        <dbReference type="Proteomes" id="UP000827872"/>
    </source>
</evidence>